<dbReference type="InterPro" id="IPR025238">
    <property type="entry name" value="DUF4184"/>
</dbReference>
<gene>
    <name evidence="3" type="ORF">Sru01_34310</name>
</gene>
<evidence type="ECO:0000256" key="1">
    <source>
        <dbReference type="SAM" id="MobiDB-lite"/>
    </source>
</evidence>
<keyword evidence="4" id="KW-1185">Reference proteome</keyword>
<accession>A0A919V062</accession>
<protein>
    <recommendedName>
        <fullName evidence="5">DUF4184 family protein</fullName>
    </recommendedName>
</protein>
<name>A0A919V062_9ACTN</name>
<evidence type="ECO:0000256" key="2">
    <source>
        <dbReference type="SAM" id="Phobius"/>
    </source>
</evidence>
<feature type="transmembrane region" description="Helical" evidence="2">
    <location>
        <begin position="284"/>
        <end position="309"/>
    </location>
</feature>
<evidence type="ECO:0000313" key="3">
    <source>
        <dbReference type="EMBL" id="GII78449.1"/>
    </source>
</evidence>
<keyword evidence="2" id="KW-0812">Transmembrane</keyword>
<dbReference type="Proteomes" id="UP000655287">
    <property type="component" value="Unassembled WGS sequence"/>
</dbReference>
<feature type="region of interest" description="Disordered" evidence="1">
    <location>
        <begin position="177"/>
        <end position="246"/>
    </location>
</feature>
<evidence type="ECO:0008006" key="5">
    <source>
        <dbReference type="Google" id="ProtNLM"/>
    </source>
</evidence>
<reference evidence="3" key="1">
    <citation type="submission" date="2021-01" db="EMBL/GenBank/DDBJ databases">
        <title>Whole genome shotgun sequence of Sphaerisporangium rufum NBRC 109079.</title>
        <authorList>
            <person name="Komaki H."/>
            <person name="Tamura T."/>
        </authorList>
    </citation>
    <scope>NUCLEOTIDE SEQUENCE</scope>
    <source>
        <strain evidence="3">NBRC 109079</strain>
    </source>
</reference>
<evidence type="ECO:0000313" key="4">
    <source>
        <dbReference type="Proteomes" id="UP000655287"/>
    </source>
</evidence>
<feature type="compositionally biased region" description="Low complexity" evidence="1">
    <location>
        <begin position="196"/>
        <end position="246"/>
    </location>
</feature>
<dbReference type="RefSeq" id="WP_203986056.1">
    <property type="nucleotide sequence ID" value="NZ_BOOU01000048.1"/>
</dbReference>
<organism evidence="3 4">
    <name type="scientific">Sphaerisporangium rufum</name>
    <dbReference type="NCBI Taxonomy" id="1381558"/>
    <lineage>
        <taxon>Bacteria</taxon>
        <taxon>Bacillati</taxon>
        <taxon>Actinomycetota</taxon>
        <taxon>Actinomycetes</taxon>
        <taxon>Streptosporangiales</taxon>
        <taxon>Streptosporangiaceae</taxon>
        <taxon>Sphaerisporangium</taxon>
    </lineage>
</organism>
<keyword evidence="2" id="KW-1133">Transmembrane helix</keyword>
<keyword evidence="2" id="KW-0472">Membrane</keyword>
<proteinExistence type="predicted"/>
<dbReference type="AlphaFoldDB" id="A0A919V062"/>
<sequence>MPFTPSHVAAVIPLILPARARRVLDPWALAVGAMVPDLPMFLPYLDDYAGWHSPRGVVTKDVAATVVLLALFQFVFRQPLTALLPERLARRVAALPGPGWRRFPTVLLGAAAGAATHVLWDSFTHDWGTAFWSVPLLSAPIAGGVTGYQVLQYASSAAGLAAVAWWLATWLRTPGSGSLPAGRPAASEPPCPPPRRAGAPPAAAPSAPAPSGTGPSGSGPSAPVPSRAGPSGSASSGSAASGAAPSGSSVRRAVPVAAVVAGLVAAPLWPLVHPPGPASGWGGLLARGGAGLVIGCCAVLTLYAGAWWLRRAIRWKRA</sequence>
<dbReference type="EMBL" id="BOOU01000048">
    <property type="protein sequence ID" value="GII78449.1"/>
    <property type="molecule type" value="Genomic_DNA"/>
</dbReference>
<comment type="caution">
    <text evidence="3">The sequence shown here is derived from an EMBL/GenBank/DDBJ whole genome shotgun (WGS) entry which is preliminary data.</text>
</comment>
<feature type="transmembrane region" description="Helical" evidence="2">
    <location>
        <begin position="253"/>
        <end position="272"/>
    </location>
</feature>
<dbReference type="Pfam" id="PF13803">
    <property type="entry name" value="DUF4184"/>
    <property type="match status" value="1"/>
</dbReference>